<name>A0A7W8A0L9_9ACTN</name>
<feature type="transmembrane region" description="Helical" evidence="1">
    <location>
        <begin position="94"/>
        <end position="114"/>
    </location>
</feature>
<keyword evidence="1" id="KW-1133">Transmembrane helix</keyword>
<keyword evidence="1" id="KW-0812">Transmembrane</keyword>
<keyword evidence="1" id="KW-0472">Membrane</keyword>
<accession>A0A7W8A0L9</accession>
<organism evidence="2 3">
    <name type="scientific">Nonomuraea endophytica</name>
    <dbReference type="NCBI Taxonomy" id="714136"/>
    <lineage>
        <taxon>Bacteria</taxon>
        <taxon>Bacillati</taxon>
        <taxon>Actinomycetota</taxon>
        <taxon>Actinomycetes</taxon>
        <taxon>Streptosporangiales</taxon>
        <taxon>Streptosporangiaceae</taxon>
        <taxon>Nonomuraea</taxon>
    </lineage>
</organism>
<dbReference type="AlphaFoldDB" id="A0A7W8A0L9"/>
<evidence type="ECO:0000256" key="1">
    <source>
        <dbReference type="SAM" id="Phobius"/>
    </source>
</evidence>
<evidence type="ECO:0000313" key="3">
    <source>
        <dbReference type="Proteomes" id="UP000568380"/>
    </source>
</evidence>
<feature type="transmembrane region" description="Helical" evidence="1">
    <location>
        <begin position="36"/>
        <end position="55"/>
    </location>
</feature>
<sequence>MTFSRVSLLLLGLSGWLAVLVGHLAAGSAVRVVVTILFLVLCPGAAVLGLVRPLLGRRDHTGDAMESGALAFAISVGLGMLVSEAFFLTSTFTLDRALITLAAITSAAALGAMFTTSRTRSSREGVIRRRS</sequence>
<dbReference type="Proteomes" id="UP000568380">
    <property type="component" value="Unassembled WGS sequence"/>
</dbReference>
<gene>
    <name evidence="2" type="ORF">HNR40_002045</name>
</gene>
<proteinExistence type="predicted"/>
<comment type="caution">
    <text evidence="2">The sequence shown here is derived from an EMBL/GenBank/DDBJ whole genome shotgun (WGS) entry which is preliminary data.</text>
</comment>
<keyword evidence="3" id="KW-1185">Reference proteome</keyword>
<dbReference type="EMBL" id="JACHIN010000002">
    <property type="protein sequence ID" value="MBB5076581.1"/>
    <property type="molecule type" value="Genomic_DNA"/>
</dbReference>
<protein>
    <submittedName>
        <fullName evidence="2">Putative membrane protein</fullName>
    </submittedName>
</protein>
<dbReference type="RefSeq" id="WP_184960040.1">
    <property type="nucleotide sequence ID" value="NZ_JACHIN010000002.1"/>
</dbReference>
<feature type="transmembrane region" description="Helical" evidence="1">
    <location>
        <begin position="67"/>
        <end position="88"/>
    </location>
</feature>
<reference evidence="2 3" key="1">
    <citation type="submission" date="2020-08" db="EMBL/GenBank/DDBJ databases">
        <title>Genomic Encyclopedia of Type Strains, Phase IV (KMG-IV): sequencing the most valuable type-strain genomes for metagenomic binning, comparative biology and taxonomic classification.</title>
        <authorList>
            <person name="Goeker M."/>
        </authorList>
    </citation>
    <scope>NUCLEOTIDE SEQUENCE [LARGE SCALE GENOMIC DNA]</scope>
    <source>
        <strain evidence="2 3">DSM 45385</strain>
    </source>
</reference>
<evidence type="ECO:0000313" key="2">
    <source>
        <dbReference type="EMBL" id="MBB5076581.1"/>
    </source>
</evidence>